<keyword evidence="3" id="KW-1185">Reference proteome</keyword>
<protein>
    <submittedName>
        <fullName evidence="2">Uncharacterized protein</fullName>
    </submittedName>
</protein>
<proteinExistence type="predicted"/>
<gene>
    <name evidence="2" type="ORF">Micbo1qcDRAFT_10515</name>
</gene>
<feature type="region of interest" description="Disordered" evidence="1">
    <location>
        <begin position="65"/>
        <end position="100"/>
    </location>
</feature>
<dbReference type="AlphaFoldDB" id="A0A136IY84"/>
<accession>A0A136IY84</accession>
<dbReference type="EMBL" id="KQ964254">
    <property type="protein sequence ID" value="KXJ89749.1"/>
    <property type="molecule type" value="Genomic_DNA"/>
</dbReference>
<name>A0A136IY84_9PEZI</name>
<dbReference type="InParanoid" id="A0A136IY84"/>
<evidence type="ECO:0000256" key="1">
    <source>
        <dbReference type="SAM" id="MobiDB-lite"/>
    </source>
</evidence>
<evidence type="ECO:0000313" key="3">
    <source>
        <dbReference type="Proteomes" id="UP000070501"/>
    </source>
</evidence>
<sequence length="100" mass="11121">MTKRMAVRMSCMLKLQGRPRHGMHGMLQTGKVLVNLVSFSVGCSWCRAPMGVQLLYMGGGYPGKTKSTRRDIRDKESMGQNTEHPGVMSCHVHDKGQEKA</sequence>
<feature type="compositionally biased region" description="Basic and acidic residues" evidence="1">
    <location>
        <begin position="68"/>
        <end position="77"/>
    </location>
</feature>
<dbReference type="Proteomes" id="UP000070501">
    <property type="component" value="Unassembled WGS sequence"/>
</dbReference>
<reference evidence="3" key="1">
    <citation type="submission" date="2016-02" db="EMBL/GenBank/DDBJ databases">
        <title>Draft genome sequence of Microdochium bolleyi, a fungal endophyte of beachgrass.</title>
        <authorList>
            <consortium name="DOE Joint Genome Institute"/>
            <person name="David A.S."/>
            <person name="May G."/>
            <person name="Haridas S."/>
            <person name="Lim J."/>
            <person name="Wang M."/>
            <person name="Labutti K."/>
            <person name="Lipzen A."/>
            <person name="Barry K."/>
            <person name="Grigoriev I.V."/>
        </authorList>
    </citation>
    <scope>NUCLEOTIDE SEQUENCE [LARGE SCALE GENOMIC DNA]</scope>
    <source>
        <strain evidence="3">J235TASD1</strain>
    </source>
</reference>
<organism evidence="2 3">
    <name type="scientific">Microdochium bolleyi</name>
    <dbReference type="NCBI Taxonomy" id="196109"/>
    <lineage>
        <taxon>Eukaryota</taxon>
        <taxon>Fungi</taxon>
        <taxon>Dikarya</taxon>
        <taxon>Ascomycota</taxon>
        <taxon>Pezizomycotina</taxon>
        <taxon>Sordariomycetes</taxon>
        <taxon>Xylariomycetidae</taxon>
        <taxon>Xylariales</taxon>
        <taxon>Microdochiaceae</taxon>
        <taxon>Microdochium</taxon>
    </lineage>
</organism>
<evidence type="ECO:0000313" key="2">
    <source>
        <dbReference type="EMBL" id="KXJ89749.1"/>
    </source>
</evidence>
<feature type="compositionally biased region" description="Basic and acidic residues" evidence="1">
    <location>
        <begin position="91"/>
        <end position="100"/>
    </location>
</feature>